<protein>
    <submittedName>
        <fullName evidence="1">Dihydrolipoamide dehydrogenase</fullName>
    </submittedName>
</protein>
<name>A0A6G7WJI8_9LACT</name>
<dbReference type="KEGG" id="jpo:G7058_10515"/>
<dbReference type="RefSeq" id="WP_166063469.1">
    <property type="nucleotide sequence ID" value="NZ_CP049889.1"/>
</dbReference>
<accession>A0A6G7WJI8</accession>
<reference evidence="1 2" key="1">
    <citation type="journal article" date="2017" name="Int. J. Syst. Evol. Microbiol.">
        <title>Jeotgalibaca porci sp. nov. and Jeotgalibaca arthritidis sp. nov., isolated from pigs, and emended description of the genus Jeotgalibaca.</title>
        <authorList>
            <person name="Zamora L."/>
            <person name="Perez-Sancho M."/>
            <person name="Dominguez L."/>
            <person name="Fernandez-Garayzabal J.F."/>
            <person name="Vela A.I."/>
        </authorList>
    </citation>
    <scope>NUCLEOTIDE SEQUENCE [LARGE SCALE GENOMIC DNA]</scope>
    <source>
        <strain evidence="1 2">CCUG 69148</strain>
    </source>
</reference>
<dbReference type="Proteomes" id="UP000501830">
    <property type="component" value="Chromosome"/>
</dbReference>
<organism evidence="1 2">
    <name type="scientific">Jeotgalibaca porci</name>
    <dbReference type="NCBI Taxonomy" id="1868793"/>
    <lineage>
        <taxon>Bacteria</taxon>
        <taxon>Bacillati</taxon>
        <taxon>Bacillota</taxon>
        <taxon>Bacilli</taxon>
        <taxon>Lactobacillales</taxon>
        <taxon>Carnobacteriaceae</taxon>
        <taxon>Jeotgalibaca</taxon>
    </lineage>
</organism>
<proteinExistence type="predicted"/>
<dbReference type="EMBL" id="CP049889">
    <property type="protein sequence ID" value="QIK52440.1"/>
    <property type="molecule type" value="Genomic_DNA"/>
</dbReference>
<dbReference type="GeneID" id="94553718"/>
<dbReference type="AlphaFoldDB" id="A0A6G7WJI8"/>
<evidence type="ECO:0000313" key="2">
    <source>
        <dbReference type="Proteomes" id="UP000501830"/>
    </source>
</evidence>
<gene>
    <name evidence="1" type="ORF">G7058_10515</name>
</gene>
<keyword evidence="2" id="KW-1185">Reference proteome</keyword>
<evidence type="ECO:0000313" key="1">
    <source>
        <dbReference type="EMBL" id="QIK52440.1"/>
    </source>
</evidence>
<sequence length="177" mass="20700">MSDVPTKWLGLPPARFMKYKNWINKERPGICGTYCASVLVHDAIYQRTKHSLPKKVLLNGMRVVVDDVMPYRGTFYWDLAHGIRRMLSHSKIWRVKTGILTERIVPEILSSENPRPIIVGTTRYLNSKYKNHWLVVYGYGYNEAGKLFYRGYDNHGRYKTIIPASQTMCCVWLEDRL</sequence>